<name>A0A8B6HAK2_MYTGA</name>
<sequence>MAKGVIPRLSKQLQQCSNVDCQIFTDEQKKILSKISICLDLRCKALQNPGSIEGILLDDLKKIGNSKCFIFLFHMFVLFKT</sequence>
<protein>
    <recommendedName>
        <fullName evidence="1">Axin interactor dorsalization-associated protein N-terminal domain-containing protein</fullName>
    </recommendedName>
</protein>
<dbReference type="Pfam" id="PF08910">
    <property type="entry name" value="Aida_N"/>
    <property type="match status" value="1"/>
</dbReference>
<dbReference type="SUPFAM" id="SSF109779">
    <property type="entry name" value="Domain from hypothetical 2610208m17rik protein"/>
    <property type="match status" value="1"/>
</dbReference>
<organism evidence="2 3">
    <name type="scientific">Mytilus galloprovincialis</name>
    <name type="common">Mediterranean mussel</name>
    <dbReference type="NCBI Taxonomy" id="29158"/>
    <lineage>
        <taxon>Eukaryota</taxon>
        <taxon>Metazoa</taxon>
        <taxon>Spiralia</taxon>
        <taxon>Lophotrochozoa</taxon>
        <taxon>Mollusca</taxon>
        <taxon>Bivalvia</taxon>
        <taxon>Autobranchia</taxon>
        <taxon>Pteriomorphia</taxon>
        <taxon>Mytilida</taxon>
        <taxon>Mytiloidea</taxon>
        <taxon>Mytilidae</taxon>
        <taxon>Mytilinae</taxon>
        <taxon>Mytilus</taxon>
    </lineage>
</organism>
<dbReference type="OrthoDB" id="428576at2759"/>
<dbReference type="EMBL" id="UYJE01009702">
    <property type="protein sequence ID" value="VDI75874.1"/>
    <property type="molecule type" value="Genomic_DNA"/>
</dbReference>
<reference evidence="2" key="1">
    <citation type="submission" date="2018-11" db="EMBL/GenBank/DDBJ databases">
        <authorList>
            <person name="Alioto T."/>
            <person name="Alioto T."/>
        </authorList>
    </citation>
    <scope>NUCLEOTIDE SEQUENCE</scope>
</reference>
<proteinExistence type="predicted"/>
<feature type="domain" description="Axin interactor dorsalization-associated protein N-terminal" evidence="1">
    <location>
        <begin position="8"/>
        <end position="65"/>
    </location>
</feature>
<evidence type="ECO:0000313" key="2">
    <source>
        <dbReference type="EMBL" id="VDI75874.1"/>
    </source>
</evidence>
<dbReference type="Proteomes" id="UP000596742">
    <property type="component" value="Unassembled WGS sequence"/>
</dbReference>
<evidence type="ECO:0000259" key="1">
    <source>
        <dbReference type="Pfam" id="PF08910"/>
    </source>
</evidence>
<gene>
    <name evidence="2" type="ORF">MGAL_10B001453</name>
</gene>
<accession>A0A8B6HAK2</accession>
<dbReference type="Gene3D" id="1.20.120.360">
    <property type="entry name" value="Axin interactor, dorsalization-associated protein, N-terminal domain"/>
    <property type="match status" value="1"/>
</dbReference>
<evidence type="ECO:0000313" key="3">
    <source>
        <dbReference type="Proteomes" id="UP000596742"/>
    </source>
</evidence>
<dbReference type="InterPro" id="IPR023421">
    <property type="entry name" value="AIDA_N"/>
</dbReference>
<dbReference type="AlphaFoldDB" id="A0A8B6HAK2"/>
<dbReference type="InterPro" id="IPR036818">
    <property type="entry name" value="AIDA_N_sf"/>
</dbReference>
<keyword evidence="3" id="KW-1185">Reference proteome</keyword>
<comment type="caution">
    <text evidence="2">The sequence shown here is derived from an EMBL/GenBank/DDBJ whole genome shotgun (WGS) entry which is preliminary data.</text>
</comment>